<name>A0A2K1IXU9_PHYPA</name>
<protein>
    <submittedName>
        <fullName evidence="1 2">Uncharacterized protein</fullName>
    </submittedName>
</protein>
<gene>
    <name evidence="1" type="ORF">PHYPA_023907</name>
</gene>
<dbReference type="InParanoid" id="A0A2K1IXU9"/>
<dbReference type="Proteomes" id="UP000006727">
    <property type="component" value="Chromosome 19"/>
</dbReference>
<accession>A0A2K1IXU9</accession>
<keyword evidence="3" id="KW-1185">Reference proteome</keyword>
<reference evidence="1 3" key="2">
    <citation type="journal article" date="2018" name="Plant J.">
        <title>The Physcomitrella patens chromosome-scale assembly reveals moss genome structure and evolution.</title>
        <authorList>
            <person name="Lang D."/>
            <person name="Ullrich K.K."/>
            <person name="Murat F."/>
            <person name="Fuchs J."/>
            <person name="Jenkins J."/>
            <person name="Haas F.B."/>
            <person name="Piednoel M."/>
            <person name="Gundlach H."/>
            <person name="Van Bel M."/>
            <person name="Meyberg R."/>
            <person name="Vives C."/>
            <person name="Morata J."/>
            <person name="Symeonidi A."/>
            <person name="Hiss M."/>
            <person name="Muchero W."/>
            <person name="Kamisugi Y."/>
            <person name="Saleh O."/>
            <person name="Blanc G."/>
            <person name="Decker E.L."/>
            <person name="van Gessel N."/>
            <person name="Grimwood J."/>
            <person name="Hayes R.D."/>
            <person name="Graham S.W."/>
            <person name="Gunter L.E."/>
            <person name="McDaniel S.F."/>
            <person name="Hoernstein S.N.W."/>
            <person name="Larsson A."/>
            <person name="Li F.W."/>
            <person name="Perroud P.F."/>
            <person name="Phillips J."/>
            <person name="Ranjan P."/>
            <person name="Rokshar D.S."/>
            <person name="Rothfels C.J."/>
            <person name="Schneider L."/>
            <person name="Shu S."/>
            <person name="Stevenson D.W."/>
            <person name="Thummler F."/>
            <person name="Tillich M."/>
            <person name="Villarreal Aguilar J.C."/>
            <person name="Widiez T."/>
            <person name="Wong G.K."/>
            <person name="Wymore A."/>
            <person name="Zhang Y."/>
            <person name="Zimmer A.D."/>
            <person name="Quatrano R.S."/>
            <person name="Mayer K.F.X."/>
            <person name="Goodstein D."/>
            <person name="Casacuberta J.M."/>
            <person name="Vandepoele K."/>
            <person name="Reski R."/>
            <person name="Cuming A.C."/>
            <person name="Tuskan G.A."/>
            <person name="Maumus F."/>
            <person name="Salse J."/>
            <person name="Schmutz J."/>
            <person name="Rensing S.A."/>
        </authorList>
    </citation>
    <scope>NUCLEOTIDE SEQUENCE [LARGE SCALE GENOMIC DNA]</scope>
    <source>
        <strain evidence="2 3">cv. Gransden 2004</strain>
    </source>
</reference>
<sequence>MRGRYGGLCGYSGVDRQCGVDRGGLRCCCGRLRCCSEVASQCEIDRGELHCFSGVNLCILIFHGFGVKWLTMCSSTP</sequence>
<dbReference type="EMBL" id="ABEU02000019">
    <property type="protein sequence ID" value="PNR34091.1"/>
    <property type="molecule type" value="Genomic_DNA"/>
</dbReference>
<evidence type="ECO:0000313" key="1">
    <source>
        <dbReference type="EMBL" id="PNR34091.1"/>
    </source>
</evidence>
<organism evidence="1">
    <name type="scientific">Physcomitrium patens</name>
    <name type="common">Spreading-leaved earth moss</name>
    <name type="synonym">Physcomitrella patens</name>
    <dbReference type="NCBI Taxonomy" id="3218"/>
    <lineage>
        <taxon>Eukaryota</taxon>
        <taxon>Viridiplantae</taxon>
        <taxon>Streptophyta</taxon>
        <taxon>Embryophyta</taxon>
        <taxon>Bryophyta</taxon>
        <taxon>Bryophytina</taxon>
        <taxon>Bryopsida</taxon>
        <taxon>Funariidae</taxon>
        <taxon>Funariales</taxon>
        <taxon>Funariaceae</taxon>
        <taxon>Physcomitrium</taxon>
    </lineage>
</organism>
<dbReference type="AlphaFoldDB" id="A0A2K1IXU9"/>
<dbReference type="Gramene" id="Pp3c19_9020V3.1">
    <property type="protein sequence ID" value="PAC:32938218.CDS.1"/>
    <property type="gene ID" value="Pp3c19_9020"/>
</dbReference>
<evidence type="ECO:0000313" key="3">
    <source>
        <dbReference type="Proteomes" id="UP000006727"/>
    </source>
</evidence>
<proteinExistence type="predicted"/>
<evidence type="ECO:0000313" key="2">
    <source>
        <dbReference type="EnsemblPlants" id="PAC:32938218.CDS.1"/>
    </source>
</evidence>
<reference evidence="2" key="3">
    <citation type="submission" date="2020-12" db="UniProtKB">
        <authorList>
            <consortium name="EnsemblPlants"/>
        </authorList>
    </citation>
    <scope>IDENTIFICATION</scope>
</reference>
<dbReference type="EnsemblPlants" id="Pp3c19_9020V3.1">
    <property type="protein sequence ID" value="PAC:32938218.CDS.1"/>
    <property type="gene ID" value="Pp3c19_9020"/>
</dbReference>
<reference evidence="1 3" key="1">
    <citation type="journal article" date="2008" name="Science">
        <title>The Physcomitrella genome reveals evolutionary insights into the conquest of land by plants.</title>
        <authorList>
            <person name="Rensing S."/>
            <person name="Lang D."/>
            <person name="Zimmer A."/>
            <person name="Terry A."/>
            <person name="Salamov A."/>
            <person name="Shapiro H."/>
            <person name="Nishiyama T."/>
            <person name="Perroud P.-F."/>
            <person name="Lindquist E."/>
            <person name="Kamisugi Y."/>
            <person name="Tanahashi T."/>
            <person name="Sakakibara K."/>
            <person name="Fujita T."/>
            <person name="Oishi K."/>
            <person name="Shin-I T."/>
            <person name="Kuroki Y."/>
            <person name="Toyoda A."/>
            <person name="Suzuki Y."/>
            <person name="Hashimoto A."/>
            <person name="Yamaguchi K."/>
            <person name="Sugano A."/>
            <person name="Kohara Y."/>
            <person name="Fujiyama A."/>
            <person name="Anterola A."/>
            <person name="Aoki S."/>
            <person name="Ashton N."/>
            <person name="Barbazuk W.B."/>
            <person name="Barker E."/>
            <person name="Bennetzen J."/>
            <person name="Bezanilla M."/>
            <person name="Blankenship R."/>
            <person name="Cho S.H."/>
            <person name="Dutcher S."/>
            <person name="Estelle M."/>
            <person name="Fawcett J.A."/>
            <person name="Gundlach H."/>
            <person name="Hanada K."/>
            <person name="Heyl A."/>
            <person name="Hicks K.A."/>
            <person name="Hugh J."/>
            <person name="Lohr M."/>
            <person name="Mayer K."/>
            <person name="Melkozernov A."/>
            <person name="Murata T."/>
            <person name="Nelson D."/>
            <person name="Pils B."/>
            <person name="Prigge M."/>
            <person name="Reiss B."/>
            <person name="Renner T."/>
            <person name="Rombauts S."/>
            <person name="Rushton P."/>
            <person name="Sanderfoot A."/>
            <person name="Schween G."/>
            <person name="Shiu S.-H."/>
            <person name="Stueber K."/>
            <person name="Theodoulou F.L."/>
            <person name="Tu H."/>
            <person name="Van de Peer Y."/>
            <person name="Verrier P.J."/>
            <person name="Waters E."/>
            <person name="Wood A."/>
            <person name="Yang L."/>
            <person name="Cove D."/>
            <person name="Cuming A."/>
            <person name="Hasebe M."/>
            <person name="Lucas S."/>
            <person name="Mishler D.B."/>
            <person name="Reski R."/>
            <person name="Grigoriev I."/>
            <person name="Quatrano R.S."/>
            <person name="Boore J.L."/>
        </authorList>
    </citation>
    <scope>NUCLEOTIDE SEQUENCE [LARGE SCALE GENOMIC DNA]</scope>
    <source>
        <strain evidence="2 3">cv. Gransden 2004</strain>
    </source>
</reference>